<proteinExistence type="predicted"/>
<dbReference type="SMART" id="SM00671">
    <property type="entry name" value="SEL1"/>
    <property type="match status" value="5"/>
</dbReference>
<evidence type="ECO:0000313" key="2">
    <source>
        <dbReference type="EMBL" id="MCZ0864892.1"/>
    </source>
</evidence>
<dbReference type="InterPro" id="IPR011990">
    <property type="entry name" value="TPR-like_helical_dom_sf"/>
</dbReference>
<dbReference type="InterPro" id="IPR006597">
    <property type="entry name" value="Sel1-like"/>
</dbReference>
<dbReference type="InterPro" id="IPR050767">
    <property type="entry name" value="Sel1_AlgK"/>
</dbReference>
<dbReference type="Proteomes" id="UP001069090">
    <property type="component" value="Unassembled WGS sequence"/>
</dbReference>
<comment type="caution">
    <text evidence="2">The sequence shown here is derived from an EMBL/GenBank/DDBJ whole genome shotgun (WGS) entry which is preliminary data.</text>
</comment>
<dbReference type="Gene3D" id="1.25.40.10">
    <property type="entry name" value="Tetratricopeptide repeat domain"/>
    <property type="match status" value="2"/>
</dbReference>
<dbReference type="PANTHER" id="PTHR11102:SF160">
    <property type="entry name" value="ERAD-ASSOCIATED E3 UBIQUITIN-PROTEIN LIGASE COMPONENT HRD3"/>
    <property type="match status" value="1"/>
</dbReference>
<dbReference type="EMBL" id="JAPTGG010000004">
    <property type="protein sequence ID" value="MCZ0864892.1"/>
    <property type="molecule type" value="Genomic_DNA"/>
</dbReference>
<feature type="signal peptide" evidence="1">
    <location>
        <begin position="1"/>
        <end position="18"/>
    </location>
</feature>
<gene>
    <name evidence="2" type="ORF">O0V09_06750</name>
</gene>
<name>A0A9J6RKG2_9GAMM</name>
<protein>
    <submittedName>
        <fullName evidence="2">Tetratricopeptide repeat protein</fullName>
    </submittedName>
</protein>
<accession>A0A9J6RKG2</accession>
<keyword evidence="3" id="KW-1185">Reference proteome</keyword>
<feature type="chain" id="PRO_5039947458" evidence="1">
    <location>
        <begin position="19"/>
        <end position="267"/>
    </location>
</feature>
<keyword evidence="1" id="KW-0732">Signal</keyword>
<dbReference type="RefSeq" id="WP_258331045.1">
    <property type="nucleotide sequence ID" value="NZ_JAPTGG010000004.1"/>
</dbReference>
<organism evidence="2 3">
    <name type="scientific">Dasania phycosphaerae</name>
    <dbReference type="NCBI Taxonomy" id="2950436"/>
    <lineage>
        <taxon>Bacteria</taxon>
        <taxon>Pseudomonadati</taxon>
        <taxon>Pseudomonadota</taxon>
        <taxon>Gammaproteobacteria</taxon>
        <taxon>Cellvibrionales</taxon>
        <taxon>Spongiibacteraceae</taxon>
        <taxon>Dasania</taxon>
    </lineage>
</organism>
<dbReference type="PANTHER" id="PTHR11102">
    <property type="entry name" value="SEL-1-LIKE PROTEIN"/>
    <property type="match status" value="1"/>
</dbReference>
<dbReference type="Pfam" id="PF08238">
    <property type="entry name" value="Sel1"/>
    <property type="match status" value="5"/>
</dbReference>
<sequence length="267" mass="29904">MKTVFLIFALIFSMPSFSTNPTEEELSQAATYYLDAAKAGDPHAQLYMSYAYWNAWGVPKNEKIARRWLQKSADQVYPLAVLELGQRKLAGGGYNRDISEGINLLKQAAALGVSEAQASLGAYYLGLNPVDKVIDSKLGMDYLLQAKSLGNSNAMMYLGLMYQTGVEPGAKLDSDLDLDQAIFWHTKSAEKLNIYAIGNLGFIYSNPGLYNVDSKKAYFWYQVAKMLGVNEWSMRMIEMELRISKASRNEMKAKAEDWVKTHAQTIN</sequence>
<reference evidence="2 3" key="1">
    <citation type="submission" date="2022-12" db="EMBL/GenBank/DDBJ databases">
        <title>Dasania phycosphaerae sp. nov., isolated from particulate material of the south coast of Korea.</title>
        <authorList>
            <person name="Jiang Y."/>
        </authorList>
    </citation>
    <scope>NUCLEOTIDE SEQUENCE [LARGE SCALE GENOMIC DNA]</scope>
    <source>
        <strain evidence="2 3">GY-19</strain>
    </source>
</reference>
<dbReference type="AlphaFoldDB" id="A0A9J6RKG2"/>
<evidence type="ECO:0000256" key="1">
    <source>
        <dbReference type="SAM" id="SignalP"/>
    </source>
</evidence>
<dbReference type="SUPFAM" id="SSF81901">
    <property type="entry name" value="HCP-like"/>
    <property type="match status" value="2"/>
</dbReference>
<evidence type="ECO:0000313" key="3">
    <source>
        <dbReference type="Proteomes" id="UP001069090"/>
    </source>
</evidence>